<dbReference type="AlphaFoldDB" id="A0A8J7VUL8"/>
<evidence type="ECO:0000313" key="3">
    <source>
        <dbReference type="EMBL" id="MBS7458674.1"/>
    </source>
</evidence>
<organism evidence="2">
    <name type="scientific">Coralloluteibacterium stylophorae</name>
    <dbReference type="NCBI Taxonomy" id="1776034"/>
    <lineage>
        <taxon>Bacteria</taxon>
        <taxon>Pseudomonadati</taxon>
        <taxon>Pseudomonadota</taxon>
        <taxon>Gammaproteobacteria</taxon>
        <taxon>Lysobacterales</taxon>
        <taxon>Lysobacteraceae</taxon>
        <taxon>Coralloluteibacterium</taxon>
    </lineage>
</organism>
<evidence type="ECO:0000256" key="1">
    <source>
        <dbReference type="SAM" id="SignalP"/>
    </source>
</evidence>
<accession>A0A8J7VUL8</accession>
<reference evidence="2" key="2">
    <citation type="submission" date="2021-04" db="EMBL/GenBank/DDBJ databases">
        <authorList>
            <person name="Karlyshev A.V."/>
        </authorList>
    </citation>
    <scope>NUCLEOTIDE SEQUENCE</scope>
    <source>
        <strain evidence="2">LMG 29479</strain>
    </source>
</reference>
<protein>
    <submittedName>
        <fullName evidence="2">Uncharacterized protein</fullName>
    </submittedName>
</protein>
<dbReference type="EMBL" id="JAGQFT020000013">
    <property type="protein sequence ID" value="MBS7458674.1"/>
    <property type="molecule type" value="Genomic_DNA"/>
</dbReference>
<comment type="caution">
    <text evidence="2">The sequence shown here is derived from an EMBL/GenBank/DDBJ whole genome shotgun (WGS) entry which is preliminary data.</text>
</comment>
<gene>
    <name evidence="3" type="ORF">KB893_016150</name>
    <name evidence="2" type="ORF">KB893_06815</name>
</gene>
<name>A0A8J7VUL8_9GAMM</name>
<evidence type="ECO:0000313" key="4">
    <source>
        <dbReference type="Proteomes" id="UP000675747"/>
    </source>
</evidence>
<evidence type="ECO:0000313" key="2">
    <source>
        <dbReference type="EMBL" id="MBR0562228.1"/>
    </source>
</evidence>
<proteinExistence type="predicted"/>
<sequence>MRIRPLALAALCILAAAPAAAREYPADELRDLVDAGTPPAAGEAETVREEPMAFEACVASKKRVLDAARADYPVVEVLRSPGAEIDALWSADGVVRINCSRASGTMTITRAPYR</sequence>
<feature type="chain" id="PRO_5042774233" evidence="1">
    <location>
        <begin position="22"/>
        <end position="114"/>
    </location>
</feature>
<keyword evidence="1" id="KW-0732">Signal</keyword>
<keyword evidence="4" id="KW-1185">Reference proteome</keyword>
<reference evidence="3 4" key="1">
    <citation type="journal article" date="2021" name="Microbiol. Resour. Announc.">
        <title>Draft Genome Sequence of Coralloluteibacterium stylophorae LMG 29479T.</title>
        <authorList>
            <person name="Karlyshev A.V."/>
            <person name="Kudryashova E.B."/>
            <person name="Ariskina E.V."/>
            <person name="Conroy A.P."/>
            <person name="Abidueva E.Y."/>
        </authorList>
    </citation>
    <scope>NUCLEOTIDE SEQUENCE [LARGE SCALE GENOMIC DNA]</scope>
    <source>
        <strain evidence="3 4">LMG 29479</strain>
    </source>
</reference>
<dbReference type="EMBL" id="JAGQFT010000040">
    <property type="protein sequence ID" value="MBR0562228.1"/>
    <property type="molecule type" value="Genomic_DNA"/>
</dbReference>
<feature type="signal peptide" evidence="1">
    <location>
        <begin position="1"/>
        <end position="21"/>
    </location>
</feature>
<dbReference type="RefSeq" id="WP_211926173.1">
    <property type="nucleotide sequence ID" value="NZ_JAGQFT020000013.1"/>
</dbReference>
<dbReference type="Proteomes" id="UP000675747">
    <property type="component" value="Unassembled WGS sequence"/>
</dbReference>